<comment type="caution">
    <text evidence="10">The sequence shown here is derived from an EMBL/GenBank/DDBJ whole genome shotgun (WGS) entry which is preliminary data.</text>
</comment>
<dbReference type="InParanoid" id="A0A409XYW9"/>
<evidence type="ECO:0000256" key="3">
    <source>
        <dbReference type="ARBA" id="ARBA00022679"/>
    </source>
</evidence>
<comment type="catalytic activity">
    <reaction evidence="8">
        <text>L-seryl-[protein] + ATP = O-phospho-L-seryl-[protein] + ADP + H(+)</text>
        <dbReference type="Rhea" id="RHEA:17989"/>
        <dbReference type="Rhea" id="RHEA-COMP:9863"/>
        <dbReference type="Rhea" id="RHEA-COMP:11604"/>
        <dbReference type="ChEBI" id="CHEBI:15378"/>
        <dbReference type="ChEBI" id="CHEBI:29999"/>
        <dbReference type="ChEBI" id="CHEBI:30616"/>
        <dbReference type="ChEBI" id="CHEBI:83421"/>
        <dbReference type="ChEBI" id="CHEBI:456216"/>
        <dbReference type="EC" id="2.7.11.1"/>
    </reaction>
</comment>
<feature type="domain" description="KA1" evidence="9">
    <location>
        <begin position="91"/>
        <end position="141"/>
    </location>
</feature>
<evidence type="ECO:0000256" key="1">
    <source>
        <dbReference type="ARBA" id="ARBA00012513"/>
    </source>
</evidence>
<dbReference type="EMBL" id="NHYE01001406">
    <property type="protein sequence ID" value="PPQ95911.1"/>
    <property type="molecule type" value="Genomic_DNA"/>
</dbReference>
<keyword evidence="5" id="KW-0418">Kinase</keyword>
<evidence type="ECO:0000256" key="2">
    <source>
        <dbReference type="ARBA" id="ARBA00022527"/>
    </source>
</evidence>
<dbReference type="PROSITE" id="PS50032">
    <property type="entry name" value="KA1"/>
    <property type="match status" value="1"/>
</dbReference>
<proteinExistence type="predicted"/>
<evidence type="ECO:0000313" key="11">
    <source>
        <dbReference type="Proteomes" id="UP000284706"/>
    </source>
</evidence>
<sequence length="143" mass="16085">MTSASSADQITLDTHRGAIDQTTITTQPPVKVMSKVERILRDMGVEVQEESQFRFRCVRPKRGAEDDGEPTSNDGREDVCTTNCTLYGSAADDPADEVRFTVELTKLAGLSDTYSLDIRRLKGNLKSYKYIYDTLREKAELNR</sequence>
<keyword evidence="2" id="KW-0723">Serine/threonine-protein kinase</keyword>
<evidence type="ECO:0000256" key="7">
    <source>
        <dbReference type="ARBA" id="ARBA00047899"/>
    </source>
</evidence>
<evidence type="ECO:0000256" key="6">
    <source>
        <dbReference type="ARBA" id="ARBA00022840"/>
    </source>
</evidence>
<dbReference type="Gene3D" id="3.30.310.80">
    <property type="entry name" value="Kinase associated domain 1, KA1"/>
    <property type="match status" value="1"/>
</dbReference>
<dbReference type="Pfam" id="PF02149">
    <property type="entry name" value="KA1"/>
    <property type="match status" value="1"/>
</dbReference>
<keyword evidence="11" id="KW-1185">Reference proteome</keyword>
<dbReference type="InterPro" id="IPR028375">
    <property type="entry name" value="KA1/Ssp2_C"/>
</dbReference>
<dbReference type="Proteomes" id="UP000284706">
    <property type="component" value="Unassembled WGS sequence"/>
</dbReference>
<dbReference type="STRING" id="231916.A0A409XYW9"/>
<evidence type="ECO:0000256" key="5">
    <source>
        <dbReference type="ARBA" id="ARBA00022777"/>
    </source>
</evidence>
<dbReference type="AlphaFoldDB" id="A0A409XYW9"/>
<dbReference type="OrthoDB" id="193931at2759"/>
<dbReference type="SUPFAM" id="SSF103243">
    <property type="entry name" value="KA1-like"/>
    <property type="match status" value="1"/>
</dbReference>
<dbReference type="EC" id="2.7.11.1" evidence="1"/>
<keyword evidence="4" id="KW-0547">Nucleotide-binding</keyword>
<evidence type="ECO:0000259" key="9">
    <source>
        <dbReference type="PROSITE" id="PS50032"/>
    </source>
</evidence>
<keyword evidence="6" id="KW-0067">ATP-binding</keyword>
<name>A0A409XYW9_9AGAR</name>
<keyword evidence="3" id="KW-0808">Transferase</keyword>
<dbReference type="GO" id="GO:0005524">
    <property type="term" value="F:ATP binding"/>
    <property type="evidence" value="ECO:0007669"/>
    <property type="project" value="UniProtKB-KW"/>
</dbReference>
<protein>
    <recommendedName>
        <fullName evidence="1">non-specific serine/threonine protein kinase</fullName>
        <ecNumber evidence="1">2.7.11.1</ecNumber>
    </recommendedName>
</protein>
<dbReference type="InterPro" id="IPR001772">
    <property type="entry name" value="KA1_dom"/>
</dbReference>
<dbReference type="GO" id="GO:0004674">
    <property type="term" value="F:protein serine/threonine kinase activity"/>
    <property type="evidence" value="ECO:0007669"/>
    <property type="project" value="UniProtKB-KW"/>
</dbReference>
<gene>
    <name evidence="10" type="ORF">CVT26_016134</name>
</gene>
<organism evidence="10 11">
    <name type="scientific">Gymnopilus dilepis</name>
    <dbReference type="NCBI Taxonomy" id="231916"/>
    <lineage>
        <taxon>Eukaryota</taxon>
        <taxon>Fungi</taxon>
        <taxon>Dikarya</taxon>
        <taxon>Basidiomycota</taxon>
        <taxon>Agaricomycotina</taxon>
        <taxon>Agaricomycetes</taxon>
        <taxon>Agaricomycetidae</taxon>
        <taxon>Agaricales</taxon>
        <taxon>Agaricineae</taxon>
        <taxon>Hymenogastraceae</taxon>
        <taxon>Gymnopilus</taxon>
    </lineage>
</organism>
<evidence type="ECO:0000256" key="4">
    <source>
        <dbReference type="ARBA" id="ARBA00022741"/>
    </source>
</evidence>
<comment type="catalytic activity">
    <reaction evidence="7">
        <text>L-threonyl-[protein] + ATP = O-phospho-L-threonyl-[protein] + ADP + H(+)</text>
        <dbReference type="Rhea" id="RHEA:46608"/>
        <dbReference type="Rhea" id="RHEA-COMP:11060"/>
        <dbReference type="Rhea" id="RHEA-COMP:11605"/>
        <dbReference type="ChEBI" id="CHEBI:15378"/>
        <dbReference type="ChEBI" id="CHEBI:30013"/>
        <dbReference type="ChEBI" id="CHEBI:30616"/>
        <dbReference type="ChEBI" id="CHEBI:61977"/>
        <dbReference type="ChEBI" id="CHEBI:456216"/>
        <dbReference type="EC" id="2.7.11.1"/>
    </reaction>
</comment>
<evidence type="ECO:0000313" key="10">
    <source>
        <dbReference type="EMBL" id="PPQ95911.1"/>
    </source>
</evidence>
<reference evidence="10 11" key="1">
    <citation type="journal article" date="2018" name="Evol. Lett.">
        <title>Horizontal gene cluster transfer increased hallucinogenic mushroom diversity.</title>
        <authorList>
            <person name="Reynolds H.T."/>
            <person name="Vijayakumar V."/>
            <person name="Gluck-Thaler E."/>
            <person name="Korotkin H.B."/>
            <person name="Matheny P.B."/>
            <person name="Slot J.C."/>
        </authorList>
    </citation>
    <scope>NUCLEOTIDE SEQUENCE [LARGE SCALE GENOMIC DNA]</scope>
    <source>
        <strain evidence="10 11">SRW20</strain>
    </source>
</reference>
<evidence type="ECO:0000256" key="8">
    <source>
        <dbReference type="ARBA" id="ARBA00048679"/>
    </source>
</evidence>
<accession>A0A409XYW9</accession>